<evidence type="ECO:0000313" key="2">
    <source>
        <dbReference type="EMBL" id="HGU47494.1"/>
    </source>
</evidence>
<dbReference type="PROSITE" id="PS51257">
    <property type="entry name" value="PROKAR_LIPOPROTEIN"/>
    <property type="match status" value="1"/>
</dbReference>
<dbReference type="InterPro" id="IPR002372">
    <property type="entry name" value="PQQ_rpt_dom"/>
</dbReference>
<dbReference type="SMART" id="SM00564">
    <property type="entry name" value="PQQ"/>
    <property type="match status" value="4"/>
</dbReference>
<dbReference type="SUPFAM" id="SSF49299">
    <property type="entry name" value="PKD domain"/>
    <property type="match status" value="1"/>
</dbReference>
<feature type="domain" description="Pyrrolo-quinoline quinone repeat" evidence="1">
    <location>
        <begin position="383"/>
        <end position="486"/>
    </location>
</feature>
<dbReference type="PANTHER" id="PTHR34512">
    <property type="entry name" value="CELL SURFACE PROTEIN"/>
    <property type="match status" value="1"/>
</dbReference>
<dbReference type="Pfam" id="PF13360">
    <property type="entry name" value="PQQ_2"/>
    <property type="match status" value="1"/>
</dbReference>
<dbReference type="InterPro" id="IPR015943">
    <property type="entry name" value="WD40/YVTN_repeat-like_dom_sf"/>
</dbReference>
<comment type="caution">
    <text evidence="2">The sequence shown here is derived from an EMBL/GenBank/DDBJ whole genome shotgun (WGS) entry which is preliminary data.</text>
</comment>
<dbReference type="InterPro" id="IPR035986">
    <property type="entry name" value="PKD_dom_sf"/>
</dbReference>
<dbReference type="Gene3D" id="2.40.10.480">
    <property type="match status" value="1"/>
</dbReference>
<evidence type="ECO:0000259" key="1">
    <source>
        <dbReference type="Pfam" id="PF13360"/>
    </source>
</evidence>
<dbReference type="Gene3D" id="2.130.10.10">
    <property type="entry name" value="YVTN repeat-like/Quinoprotein amine dehydrogenase"/>
    <property type="match status" value="1"/>
</dbReference>
<dbReference type="SUPFAM" id="SSF50998">
    <property type="entry name" value="Quinoprotein alcohol dehydrogenase-like"/>
    <property type="match status" value="1"/>
</dbReference>
<dbReference type="AlphaFoldDB" id="A0A7C4W9G7"/>
<protein>
    <recommendedName>
        <fullName evidence="1">Pyrrolo-quinoline quinone repeat domain-containing protein</fullName>
    </recommendedName>
</protein>
<accession>A0A7C4W9G7</accession>
<dbReference type="EMBL" id="DSZH01000132">
    <property type="protein sequence ID" value="HGU47494.1"/>
    <property type="molecule type" value="Genomic_DNA"/>
</dbReference>
<reference evidence="2" key="1">
    <citation type="journal article" date="2020" name="mSystems">
        <title>Genome- and Community-Level Interaction Insights into Carbon Utilization and Element Cycling Functions of Hydrothermarchaeota in Hydrothermal Sediment.</title>
        <authorList>
            <person name="Zhou Z."/>
            <person name="Liu Y."/>
            <person name="Xu W."/>
            <person name="Pan J."/>
            <person name="Luo Z.H."/>
            <person name="Li M."/>
        </authorList>
    </citation>
    <scope>NUCLEOTIDE SEQUENCE [LARGE SCALE GENOMIC DNA]</scope>
    <source>
        <strain evidence="2">SpSt-594</strain>
    </source>
</reference>
<gene>
    <name evidence="2" type="ORF">ENT60_02885</name>
</gene>
<sequence>MIKEKKYFLYLIILLLIAFFGVGCKNKPPNKVELINVPTNAYRYAAVEISLSTTDPNKDDIFYVIDWGDGIVDTTEESFASGETAVVAHRYTNVGTFQIKATAKDAKGNLQKNWSDPKSLEILPNEKPTAPIISCEFNSAAKNALLYFTATASDPDGDSVCFQFIWEKGKKSKWSNFVPSGGSVIDTYRFKDAKTYDVKAIAKDKKGGISDTSQPLTITVLDEGYVIRKFKTTEEDGFLSSPAEVDVAGEKCIGIGCFDCGYLYFFKIPSLDVKKKQNNFVGPTEDAYFASTVSCDNSYVYAVENNVVGTHLNILNKYDLSSYWYYPTQNDTVEITTAICLFRGYAAFGCKDTLIILNVANKSVHRKVFIGAEINSAPVENGNDEIIFGADDGKLYKVDLNGNVTVLYDFGSGNSFESNSPILDNNKNIYVANKNIVISLTPDGNLRWADTMETEVGQLAIGPDNYLYFGTDGGKIYAVSLNNGAIKSGYPVTITGASFSSAPCFAQDNIFYIYDTDDEVLYCLENSGKVRWYCEVTEALATAAKKLEEPSELISPLIGPDGNIYIGASDGVYVVAGRATGTPLTNSPWPRWRRNNWNTGSLR</sequence>
<dbReference type="InterPro" id="IPR011047">
    <property type="entry name" value="Quinoprotein_ADH-like_sf"/>
</dbReference>
<organism evidence="2">
    <name type="scientific">candidate division WOR-3 bacterium</name>
    <dbReference type="NCBI Taxonomy" id="2052148"/>
    <lineage>
        <taxon>Bacteria</taxon>
        <taxon>Bacteria division WOR-3</taxon>
    </lineage>
</organism>
<dbReference type="CDD" id="cd00146">
    <property type="entry name" value="PKD"/>
    <property type="match status" value="1"/>
</dbReference>
<dbReference type="PANTHER" id="PTHR34512:SF30">
    <property type="entry name" value="OUTER MEMBRANE PROTEIN ASSEMBLY FACTOR BAMB"/>
    <property type="match status" value="1"/>
</dbReference>
<dbReference type="InterPro" id="IPR018391">
    <property type="entry name" value="PQQ_b-propeller_rpt"/>
</dbReference>
<dbReference type="InterPro" id="IPR013783">
    <property type="entry name" value="Ig-like_fold"/>
</dbReference>
<dbReference type="Gene3D" id="2.60.40.10">
    <property type="entry name" value="Immunoglobulins"/>
    <property type="match status" value="2"/>
</dbReference>
<name>A0A7C4W9G7_UNCW3</name>
<proteinExistence type="predicted"/>